<keyword evidence="4 6" id="KW-1133">Transmembrane helix</keyword>
<feature type="transmembrane region" description="Helical" evidence="6">
    <location>
        <begin position="122"/>
        <end position="147"/>
    </location>
</feature>
<feature type="domain" description="Anoctamin transmembrane" evidence="7">
    <location>
        <begin position="23"/>
        <end position="264"/>
    </location>
</feature>
<dbReference type="PANTHER" id="PTHR12308:SF83">
    <property type="entry name" value="ANOCTAMIN"/>
    <property type="match status" value="1"/>
</dbReference>
<accession>A0A0L7KW87</accession>
<evidence type="ECO:0000313" key="8">
    <source>
        <dbReference type="EMBL" id="KOB67537.1"/>
    </source>
</evidence>
<evidence type="ECO:0000256" key="1">
    <source>
        <dbReference type="ARBA" id="ARBA00004141"/>
    </source>
</evidence>
<comment type="caution">
    <text evidence="6">Lacks conserved residue(s) required for the propagation of feature annotation.</text>
</comment>
<sequence>MCPLCDYHCDYWDLKATCLQSRITYLFDNPTTVFFAVFMSFWAACFLELWKRYSAEMTHRWDLTGFDVYEEHPRPQYLARLAHVKRTKHTALKNVKFFMLNVVTGELEPMVPFWRMRLPANLMSFSVVALLVILALATVLGVVLYRMSLLGASILRQKDNKLITYNPILFTSATAACINLVFICIFNYIYQFLAEWLTEKELLRTQTEFDDSLTLKIYLLQFVNYYASIFYIAFFKGNIKSPNQWVKDFKLVDFGNMGLFPEYLEMESKSVGQRFQTGRLRKQGSVPRILGDGIKSPNQWVKDFKLVDFGNMGLFPEYLEMGKF</sequence>
<evidence type="ECO:0000313" key="9">
    <source>
        <dbReference type="Proteomes" id="UP000037510"/>
    </source>
</evidence>
<feature type="transmembrane region" description="Helical" evidence="6">
    <location>
        <begin position="168"/>
        <end position="193"/>
    </location>
</feature>
<dbReference type="GO" id="GO:0005886">
    <property type="term" value="C:plasma membrane"/>
    <property type="evidence" value="ECO:0007669"/>
    <property type="project" value="TreeGrafter"/>
</dbReference>
<comment type="caution">
    <text evidence="8">The sequence shown here is derived from an EMBL/GenBank/DDBJ whole genome shotgun (WGS) entry which is preliminary data.</text>
</comment>
<keyword evidence="9" id="KW-1185">Reference proteome</keyword>
<evidence type="ECO:0000256" key="3">
    <source>
        <dbReference type="ARBA" id="ARBA00022692"/>
    </source>
</evidence>
<feature type="transmembrane region" description="Helical" evidence="6">
    <location>
        <begin position="213"/>
        <end position="234"/>
    </location>
</feature>
<dbReference type="GO" id="GO:0005254">
    <property type="term" value="F:chloride channel activity"/>
    <property type="evidence" value="ECO:0007669"/>
    <property type="project" value="TreeGrafter"/>
</dbReference>
<dbReference type="Proteomes" id="UP000037510">
    <property type="component" value="Unassembled WGS sequence"/>
</dbReference>
<feature type="transmembrane region" description="Helical" evidence="6">
    <location>
        <begin position="32"/>
        <end position="50"/>
    </location>
</feature>
<dbReference type="InterPro" id="IPR007632">
    <property type="entry name" value="Anoctamin"/>
</dbReference>
<proteinExistence type="inferred from homology"/>
<evidence type="ECO:0000256" key="5">
    <source>
        <dbReference type="ARBA" id="ARBA00023136"/>
    </source>
</evidence>
<name>A0A0L7KW87_OPEBR</name>
<comment type="similarity">
    <text evidence="2 6">Belongs to the anoctamin family.</text>
</comment>
<dbReference type="PANTHER" id="PTHR12308">
    <property type="entry name" value="ANOCTAMIN"/>
    <property type="match status" value="1"/>
</dbReference>
<dbReference type="EMBL" id="JTDY01004965">
    <property type="protein sequence ID" value="KOB67537.1"/>
    <property type="molecule type" value="Genomic_DNA"/>
</dbReference>
<dbReference type="Pfam" id="PF04547">
    <property type="entry name" value="Anoctamin"/>
    <property type="match status" value="1"/>
</dbReference>
<organism evidence="8 9">
    <name type="scientific">Operophtera brumata</name>
    <name type="common">Winter moth</name>
    <name type="synonym">Phalaena brumata</name>
    <dbReference type="NCBI Taxonomy" id="104452"/>
    <lineage>
        <taxon>Eukaryota</taxon>
        <taxon>Metazoa</taxon>
        <taxon>Ecdysozoa</taxon>
        <taxon>Arthropoda</taxon>
        <taxon>Hexapoda</taxon>
        <taxon>Insecta</taxon>
        <taxon>Pterygota</taxon>
        <taxon>Neoptera</taxon>
        <taxon>Endopterygota</taxon>
        <taxon>Lepidoptera</taxon>
        <taxon>Glossata</taxon>
        <taxon>Ditrysia</taxon>
        <taxon>Geometroidea</taxon>
        <taxon>Geometridae</taxon>
        <taxon>Larentiinae</taxon>
        <taxon>Operophtera</taxon>
    </lineage>
</organism>
<evidence type="ECO:0000259" key="7">
    <source>
        <dbReference type="Pfam" id="PF04547"/>
    </source>
</evidence>
<keyword evidence="5 6" id="KW-0472">Membrane</keyword>
<gene>
    <name evidence="8" type="ORF">OBRU01_13807</name>
</gene>
<reference evidence="8 9" key="1">
    <citation type="journal article" date="2015" name="Genome Biol. Evol.">
        <title>The genome of winter moth (Operophtera brumata) provides a genomic perspective on sexual dimorphism and phenology.</title>
        <authorList>
            <person name="Derks M.F."/>
            <person name="Smit S."/>
            <person name="Salis L."/>
            <person name="Schijlen E."/>
            <person name="Bossers A."/>
            <person name="Mateman C."/>
            <person name="Pijl A.S."/>
            <person name="de Ridder D."/>
            <person name="Groenen M.A."/>
            <person name="Visser M.E."/>
            <person name="Megens H.J."/>
        </authorList>
    </citation>
    <scope>NUCLEOTIDE SEQUENCE [LARGE SCALE GENOMIC DNA]</scope>
    <source>
        <strain evidence="8">WM2013NL</strain>
        <tissue evidence="8">Head and thorax</tissue>
    </source>
</reference>
<evidence type="ECO:0000256" key="6">
    <source>
        <dbReference type="RuleBase" id="RU280814"/>
    </source>
</evidence>
<evidence type="ECO:0000256" key="2">
    <source>
        <dbReference type="ARBA" id="ARBA00009671"/>
    </source>
</evidence>
<comment type="subcellular location">
    <subcellularLocation>
        <location evidence="1 6">Membrane</location>
        <topology evidence="1 6">Multi-pass membrane protein</topology>
    </subcellularLocation>
</comment>
<protein>
    <recommendedName>
        <fullName evidence="6">Anoctamin</fullName>
    </recommendedName>
</protein>
<evidence type="ECO:0000256" key="4">
    <source>
        <dbReference type="ARBA" id="ARBA00022989"/>
    </source>
</evidence>
<keyword evidence="3 6" id="KW-0812">Transmembrane</keyword>
<dbReference type="InterPro" id="IPR049452">
    <property type="entry name" value="Anoctamin_TM"/>
</dbReference>
<dbReference type="AlphaFoldDB" id="A0A0L7KW87"/>